<dbReference type="InterPro" id="IPR036179">
    <property type="entry name" value="Ig-like_dom_sf"/>
</dbReference>
<dbReference type="Ensembl" id="ENSMMOT00000021591.1">
    <property type="protein sequence ID" value="ENSMMOP00000021235.1"/>
    <property type="gene ID" value="ENSMMOG00000016144.1"/>
</dbReference>
<dbReference type="SUPFAM" id="SSF48726">
    <property type="entry name" value="Immunoglobulin"/>
    <property type="match status" value="1"/>
</dbReference>
<evidence type="ECO:0000313" key="10">
    <source>
        <dbReference type="Ensembl" id="ENSMMOP00000021235.1"/>
    </source>
</evidence>
<keyword evidence="11" id="KW-1185">Reference proteome</keyword>
<evidence type="ECO:0000256" key="1">
    <source>
        <dbReference type="ARBA" id="ARBA00004236"/>
    </source>
</evidence>
<evidence type="ECO:0000256" key="8">
    <source>
        <dbReference type="SAM" id="SignalP"/>
    </source>
</evidence>
<dbReference type="GO" id="GO:0002376">
    <property type="term" value="P:immune system process"/>
    <property type="evidence" value="ECO:0007669"/>
    <property type="project" value="UniProtKB-KW"/>
</dbReference>
<organism evidence="10 11">
    <name type="scientific">Mola mola</name>
    <name type="common">Ocean sunfish</name>
    <name type="synonym">Tetraodon mola</name>
    <dbReference type="NCBI Taxonomy" id="94237"/>
    <lineage>
        <taxon>Eukaryota</taxon>
        <taxon>Metazoa</taxon>
        <taxon>Chordata</taxon>
        <taxon>Craniata</taxon>
        <taxon>Vertebrata</taxon>
        <taxon>Euteleostomi</taxon>
        <taxon>Actinopterygii</taxon>
        <taxon>Neopterygii</taxon>
        <taxon>Teleostei</taxon>
        <taxon>Neoteleostei</taxon>
        <taxon>Acanthomorphata</taxon>
        <taxon>Eupercaria</taxon>
        <taxon>Tetraodontiformes</taxon>
        <taxon>Molidae</taxon>
        <taxon>Mola</taxon>
    </lineage>
</organism>
<dbReference type="GO" id="GO:0005886">
    <property type="term" value="C:plasma membrane"/>
    <property type="evidence" value="ECO:0007669"/>
    <property type="project" value="UniProtKB-SubCell"/>
</dbReference>
<evidence type="ECO:0000256" key="3">
    <source>
        <dbReference type="ARBA" id="ARBA00022729"/>
    </source>
</evidence>
<evidence type="ECO:0000256" key="5">
    <source>
        <dbReference type="ARBA" id="ARBA00023136"/>
    </source>
</evidence>
<proteinExistence type="predicted"/>
<keyword evidence="7" id="KW-0325">Glycoprotein</keyword>
<dbReference type="Gene3D" id="2.60.40.10">
    <property type="entry name" value="Immunoglobulins"/>
    <property type="match status" value="1"/>
</dbReference>
<reference evidence="10" key="2">
    <citation type="submission" date="2025-09" db="UniProtKB">
        <authorList>
            <consortium name="Ensembl"/>
        </authorList>
    </citation>
    <scope>IDENTIFICATION</scope>
</reference>
<dbReference type="InterPro" id="IPR013106">
    <property type="entry name" value="Ig_V-set"/>
</dbReference>
<evidence type="ECO:0000313" key="11">
    <source>
        <dbReference type="Proteomes" id="UP000261620"/>
    </source>
</evidence>
<keyword evidence="2" id="KW-1003">Cell membrane</keyword>
<evidence type="ECO:0000256" key="7">
    <source>
        <dbReference type="ARBA" id="ARBA00023180"/>
    </source>
</evidence>
<dbReference type="GO" id="GO:0009617">
    <property type="term" value="P:response to bacterium"/>
    <property type="evidence" value="ECO:0007669"/>
    <property type="project" value="TreeGrafter"/>
</dbReference>
<keyword evidence="3 8" id="KW-0732">Signal</keyword>
<comment type="subcellular location">
    <subcellularLocation>
        <location evidence="1">Cell membrane</location>
    </subcellularLocation>
</comment>
<dbReference type="Pfam" id="PF07686">
    <property type="entry name" value="V-set"/>
    <property type="match status" value="1"/>
</dbReference>
<protein>
    <recommendedName>
        <fullName evidence="9">Ig-like domain-containing protein</fullName>
    </recommendedName>
</protein>
<evidence type="ECO:0000259" key="9">
    <source>
        <dbReference type="PROSITE" id="PS50835"/>
    </source>
</evidence>
<keyword evidence="5" id="KW-0472">Membrane</keyword>
<keyword evidence="4" id="KW-0391">Immunity</keyword>
<dbReference type="PANTHER" id="PTHR19433">
    <property type="entry name" value="T-CELL RECEPTOR ALPHA CHAIN V REGION-RELATED"/>
    <property type="match status" value="1"/>
</dbReference>
<keyword evidence="6" id="KW-1015">Disulfide bond</keyword>
<dbReference type="AlphaFoldDB" id="A0A3Q3X036"/>
<reference evidence="10" key="1">
    <citation type="submission" date="2025-08" db="UniProtKB">
        <authorList>
            <consortium name="Ensembl"/>
        </authorList>
    </citation>
    <scope>IDENTIFICATION</scope>
</reference>
<dbReference type="InterPro" id="IPR007110">
    <property type="entry name" value="Ig-like_dom"/>
</dbReference>
<accession>A0A3Q3X036</accession>
<evidence type="ECO:0000256" key="2">
    <source>
        <dbReference type="ARBA" id="ARBA00022475"/>
    </source>
</evidence>
<name>A0A3Q3X036_MOLML</name>
<evidence type="ECO:0000256" key="6">
    <source>
        <dbReference type="ARBA" id="ARBA00023157"/>
    </source>
</evidence>
<dbReference type="STRING" id="94237.ENSMMOP00000021235"/>
<feature type="chain" id="PRO_5018545851" description="Ig-like domain-containing protein" evidence="8">
    <location>
        <begin position="23"/>
        <end position="122"/>
    </location>
</feature>
<sequence length="122" mass="13945">MLLSLQKLSFICFVSYFISVQTATLLSLDSAVPQEGSFISVKTGDNLTLPCFYKKVSTTLYWYKHTLGQKPKLISKYFTLDKTGKFVDEFTNNPRFTLDNDNTRNHLMITNLNISDSGTFYC</sequence>
<dbReference type="OMA" id="HCVNINK"/>
<evidence type="ECO:0000256" key="4">
    <source>
        <dbReference type="ARBA" id="ARBA00022859"/>
    </source>
</evidence>
<dbReference type="InterPro" id="IPR052051">
    <property type="entry name" value="TCR_complex_component"/>
</dbReference>
<dbReference type="CDD" id="cd00099">
    <property type="entry name" value="IgV"/>
    <property type="match status" value="1"/>
</dbReference>
<dbReference type="PANTHER" id="PTHR19433:SF127">
    <property type="entry name" value="NITR9"/>
    <property type="match status" value="1"/>
</dbReference>
<feature type="signal peptide" evidence="8">
    <location>
        <begin position="1"/>
        <end position="22"/>
    </location>
</feature>
<dbReference type="InterPro" id="IPR013783">
    <property type="entry name" value="Ig-like_fold"/>
</dbReference>
<dbReference type="Proteomes" id="UP000261620">
    <property type="component" value="Unplaced"/>
</dbReference>
<feature type="domain" description="Ig-like" evidence="9">
    <location>
        <begin position="33"/>
        <end position="122"/>
    </location>
</feature>
<dbReference type="PROSITE" id="PS50835">
    <property type="entry name" value="IG_LIKE"/>
    <property type="match status" value="1"/>
</dbReference>